<keyword evidence="1" id="KW-0732">Signal</keyword>
<dbReference type="RefSeq" id="WP_066437900.1">
    <property type="nucleotide sequence ID" value="NZ_LZRN01000050.1"/>
</dbReference>
<comment type="caution">
    <text evidence="2">The sequence shown here is derived from an EMBL/GenBank/DDBJ whole genome shotgun (WGS) entry which is preliminary data.</text>
</comment>
<sequence length="78" mass="8742">MKKLKFLLLIVAFTFSNGINADQKDIEEFEDGKASDCVRMAREATLQLADFMGQDANGANFESYLAVYNVLFEGCYNS</sequence>
<dbReference type="Proteomes" id="UP000248987">
    <property type="component" value="Unassembled WGS sequence"/>
</dbReference>
<accession>A0A1A7QVF8</accession>
<feature type="signal peptide" evidence="1">
    <location>
        <begin position="1"/>
        <end position="21"/>
    </location>
</feature>
<evidence type="ECO:0000256" key="1">
    <source>
        <dbReference type="SAM" id="SignalP"/>
    </source>
</evidence>
<protein>
    <submittedName>
        <fullName evidence="2">Uncharacterized protein</fullName>
    </submittedName>
</protein>
<dbReference type="OrthoDB" id="1203229at2"/>
<feature type="chain" id="PRO_5030025397" evidence="1">
    <location>
        <begin position="22"/>
        <end position="78"/>
    </location>
</feature>
<keyword evidence="3" id="KW-1185">Reference proteome</keyword>
<dbReference type="STRING" id="49280.A9996_16845"/>
<dbReference type="EMBL" id="QLLQ01000007">
    <property type="protein sequence ID" value="RAJ22998.1"/>
    <property type="molecule type" value="Genomic_DNA"/>
</dbReference>
<gene>
    <name evidence="2" type="ORF">LX77_02157</name>
</gene>
<evidence type="ECO:0000313" key="3">
    <source>
        <dbReference type="Proteomes" id="UP000248987"/>
    </source>
</evidence>
<reference evidence="2 3" key="1">
    <citation type="submission" date="2018-06" db="EMBL/GenBank/DDBJ databases">
        <title>Genomic Encyclopedia of Archaeal and Bacterial Type Strains, Phase II (KMG-II): from individual species to whole genera.</title>
        <authorList>
            <person name="Goeker M."/>
        </authorList>
    </citation>
    <scope>NUCLEOTIDE SEQUENCE [LARGE SCALE GENOMIC DNA]</scope>
    <source>
        <strain evidence="2 3">DSM 12408</strain>
    </source>
</reference>
<evidence type="ECO:0000313" key="2">
    <source>
        <dbReference type="EMBL" id="RAJ22998.1"/>
    </source>
</evidence>
<proteinExistence type="predicted"/>
<dbReference type="AlphaFoldDB" id="A0A1A7QVF8"/>
<name>A0A1A7QVF8_9FLAO</name>
<organism evidence="2 3">
    <name type="scientific">Gelidibacter algens</name>
    <dbReference type="NCBI Taxonomy" id="49280"/>
    <lineage>
        <taxon>Bacteria</taxon>
        <taxon>Pseudomonadati</taxon>
        <taxon>Bacteroidota</taxon>
        <taxon>Flavobacteriia</taxon>
        <taxon>Flavobacteriales</taxon>
        <taxon>Flavobacteriaceae</taxon>
        <taxon>Gelidibacter</taxon>
    </lineage>
</organism>